<proteinExistence type="predicted"/>
<evidence type="ECO:0000256" key="2">
    <source>
        <dbReference type="ARBA" id="ARBA00022630"/>
    </source>
</evidence>
<sequence>MGIPVSSVDAPLSQLFSPIRFGPLALANRIVIAPMCQYSAQDGRASDWHRIHLGTLSQSGAGLLILEAAAVQQQGRISYADLGLYDDATEQALGEVLDSVRRWSPMPIGIQLAHAGRKASTDLPWNGGEAIAPDHAHGWQTVSASALAFRDGQPLPQALDQAGIDAVVQAFVDAARRAERLGLALIELHAAHGYLMHQFLSPLSNQRSDAYGGSLENRMRLTLRIFDAVRAAVSDKLAIGVRISATDWVEGGWDLEQSIALSKALDARGAHYIHVSSGGLDPRQQIPVQAGYQIPFAQQIKVQVNTPVIGVGLITEPAQAEAILQDGQADAIALARGILYDPRWPWHAAAALGASVTPSPQYLRCEPRDARGVFAS</sequence>
<dbReference type="Pfam" id="PF00724">
    <property type="entry name" value="Oxidored_FMN"/>
    <property type="match status" value="1"/>
</dbReference>
<reference evidence="9 10" key="1">
    <citation type="submission" date="2021-02" db="EMBL/GenBank/DDBJ databases">
        <authorList>
            <person name="Pothier F. J."/>
        </authorList>
    </citation>
    <scope>NUCLEOTIDE SEQUENCE</scope>
    <source>
        <strain evidence="7 10">301</strain>
        <strain evidence="8 9">CFBP 1159</strain>
    </source>
</reference>
<dbReference type="PANTHER" id="PTHR43303">
    <property type="entry name" value="NADPH DEHYDROGENASE C23G7.10C-RELATED"/>
    <property type="match status" value="1"/>
</dbReference>
<dbReference type="GO" id="GO:0010181">
    <property type="term" value="F:FMN binding"/>
    <property type="evidence" value="ECO:0007669"/>
    <property type="project" value="InterPro"/>
</dbReference>
<dbReference type="EMBL" id="HG992338">
    <property type="protein sequence ID" value="CAE6698294.1"/>
    <property type="molecule type" value="Genomic_DNA"/>
</dbReference>
<dbReference type="EMBL" id="HG992341">
    <property type="protein sequence ID" value="CAE6714024.1"/>
    <property type="molecule type" value="Genomic_DNA"/>
</dbReference>
<evidence type="ECO:0000313" key="9">
    <source>
        <dbReference type="Proteomes" id="UP000835243"/>
    </source>
</evidence>
<evidence type="ECO:0000313" key="7">
    <source>
        <dbReference type="EMBL" id="CAE6698275.1"/>
    </source>
</evidence>
<dbReference type="EMBL" id="HG992341">
    <property type="protein sequence ID" value="CAE6714041.1"/>
    <property type="molecule type" value="Genomic_DNA"/>
</dbReference>
<dbReference type="EMBL" id="HG992338">
    <property type="protein sequence ID" value="CAE6698275.1"/>
    <property type="molecule type" value="Genomic_DNA"/>
</dbReference>
<keyword evidence="5" id="KW-0560">Oxidoreductase</keyword>
<evidence type="ECO:0000256" key="3">
    <source>
        <dbReference type="ARBA" id="ARBA00022643"/>
    </source>
</evidence>
<dbReference type="InterPro" id="IPR013785">
    <property type="entry name" value="Aldolase_TIM"/>
</dbReference>
<evidence type="ECO:0000259" key="6">
    <source>
        <dbReference type="Pfam" id="PF00724"/>
    </source>
</evidence>
<dbReference type="PANTHER" id="PTHR43303:SF4">
    <property type="entry name" value="NADPH DEHYDROGENASE C23G7.10C-RELATED"/>
    <property type="match status" value="1"/>
</dbReference>
<protein>
    <submittedName>
        <fullName evidence="8">NADPH dehydrogenase</fullName>
    </submittedName>
</protein>
<dbReference type="Proteomes" id="UP000835243">
    <property type="component" value="Chromosome"/>
</dbReference>
<dbReference type="GO" id="GO:0003959">
    <property type="term" value="F:NADPH dehydrogenase activity"/>
    <property type="evidence" value="ECO:0007669"/>
    <property type="project" value="InterPro"/>
</dbReference>
<keyword evidence="10" id="KW-1185">Reference proteome</keyword>
<dbReference type="InterPro" id="IPR044152">
    <property type="entry name" value="YqjM-like"/>
</dbReference>
<dbReference type="Proteomes" id="UP000835287">
    <property type="component" value="Chromosome"/>
</dbReference>
<accession>A0A8D6UM15</accession>
<evidence type="ECO:0000256" key="5">
    <source>
        <dbReference type="ARBA" id="ARBA00023002"/>
    </source>
</evidence>
<dbReference type="Gene3D" id="3.20.20.70">
    <property type="entry name" value="Aldolase class I"/>
    <property type="match status" value="1"/>
</dbReference>
<dbReference type="SUPFAM" id="SSF51395">
    <property type="entry name" value="FMN-linked oxidoreductases"/>
    <property type="match status" value="1"/>
</dbReference>
<name>A0A8D6UM15_9XANT</name>
<evidence type="ECO:0000256" key="1">
    <source>
        <dbReference type="ARBA" id="ARBA00001917"/>
    </source>
</evidence>
<evidence type="ECO:0000256" key="4">
    <source>
        <dbReference type="ARBA" id="ARBA00022857"/>
    </source>
</evidence>
<keyword evidence="4" id="KW-0521">NADP</keyword>
<keyword evidence="3" id="KW-0288">FMN</keyword>
<dbReference type="AlphaFoldDB" id="A0A8D6UM15"/>
<dbReference type="GO" id="GO:0050661">
    <property type="term" value="F:NADP binding"/>
    <property type="evidence" value="ECO:0007669"/>
    <property type="project" value="InterPro"/>
</dbReference>
<organism evidence="8">
    <name type="scientific">Xanthomonas arboricola pv. corylina</name>
    <dbReference type="NCBI Taxonomy" id="487821"/>
    <lineage>
        <taxon>Bacteria</taxon>
        <taxon>Pseudomonadati</taxon>
        <taxon>Pseudomonadota</taxon>
        <taxon>Gammaproteobacteria</taxon>
        <taxon>Lysobacterales</taxon>
        <taxon>Lysobacteraceae</taxon>
        <taxon>Xanthomonas</taxon>
    </lineage>
</organism>
<gene>
    <name evidence="8" type="primary">namA_1</name>
    <name evidence="8" type="ORF">CFBP1159_07530</name>
    <name evidence="7" type="ORF">XAC301_03590</name>
</gene>
<keyword evidence="2" id="KW-0285">Flavoprotein</keyword>
<evidence type="ECO:0000313" key="8">
    <source>
        <dbReference type="EMBL" id="CAE6714024.1"/>
    </source>
</evidence>
<dbReference type="InterPro" id="IPR001155">
    <property type="entry name" value="OxRdtase_FMN_N"/>
</dbReference>
<evidence type="ECO:0000313" key="10">
    <source>
        <dbReference type="Proteomes" id="UP000835287"/>
    </source>
</evidence>
<comment type="cofactor">
    <cofactor evidence="1">
        <name>FMN</name>
        <dbReference type="ChEBI" id="CHEBI:58210"/>
    </cofactor>
</comment>
<dbReference type="CDD" id="cd02932">
    <property type="entry name" value="OYE_YqiM_FMN"/>
    <property type="match status" value="1"/>
</dbReference>
<feature type="domain" description="NADH:flavin oxidoreductase/NADH oxidase N-terminal" evidence="6">
    <location>
        <begin position="14"/>
        <end position="349"/>
    </location>
</feature>